<dbReference type="Gene3D" id="3.40.630.30">
    <property type="match status" value="1"/>
</dbReference>
<name>A0A6I4RUG3_9STRE</name>
<gene>
    <name evidence="4" type="ORF">GGG87_07480</name>
    <name evidence="5" type="ORF">GGH11_07520</name>
</gene>
<dbReference type="Proteomes" id="UP000435423">
    <property type="component" value="Unassembled WGS sequence"/>
</dbReference>
<dbReference type="InterPro" id="IPR000182">
    <property type="entry name" value="GNAT_dom"/>
</dbReference>
<dbReference type="InterPro" id="IPR016181">
    <property type="entry name" value="Acyl_CoA_acyltransferase"/>
</dbReference>
<dbReference type="GO" id="GO:0016747">
    <property type="term" value="F:acyltransferase activity, transferring groups other than amino-acyl groups"/>
    <property type="evidence" value="ECO:0007669"/>
    <property type="project" value="InterPro"/>
</dbReference>
<evidence type="ECO:0000256" key="2">
    <source>
        <dbReference type="ARBA" id="ARBA00023315"/>
    </source>
</evidence>
<comment type="caution">
    <text evidence="5">The sequence shown here is derived from an EMBL/GenBank/DDBJ whole genome shotgun (WGS) entry which is preliminary data.</text>
</comment>
<protein>
    <submittedName>
        <fullName evidence="5">GNAT family N-acetyltransferase</fullName>
    </submittedName>
</protein>
<dbReference type="SUPFAM" id="SSF55729">
    <property type="entry name" value="Acyl-CoA N-acyltransferases (Nat)"/>
    <property type="match status" value="1"/>
</dbReference>
<dbReference type="Pfam" id="PF00583">
    <property type="entry name" value="Acetyltransf_1"/>
    <property type="match status" value="1"/>
</dbReference>
<dbReference type="AlphaFoldDB" id="A0A6I4RUG3"/>
<evidence type="ECO:0000313" key="4">
    <source>
        <dbReference type="EMBL" id="MTB64835.1"/>
    </source>
</evidence>
<feature type="domain" description="N-acetyltransferase" evidence="3">
    <location>
        <begin position="3"/>
        <end position="144"/>
    </location>
</feature>
<dbReference type="RefSeq" id="WP_154608739.1">
    <property type="nucleotide sequence ID" value="NZ_CP072115.1"/>
</dbReference>
<dbReference type="CDD" id="cd04301">
    <property type="entry name" value="NAT_SF"/>
    <property type="match status" value="1"/>
</dbReference>
<evidence type="ECO:0000313" key="5">
    <source>
        <dbReference type="EMBL" id="MWV56822.1"/>
    </source>
</evidence>
<dbReference type="InterPro" id="IPR050832">
    <property type="entry name" value="Bact_Acetyltransf"/>
</dbReference>
<organism evidence="5 7">
    <name type="scientific">Streptococcus zhangguiae</name>
    <dbReference type="NCBI Taxonomy" id="2664091"/>
    <lineage>
        <taxon>Bacteria</taxon>
        <taxon>Bacillati</taxon>
        <taxon>Bacillota</taxon>
        <taxon>Bacilli</taxon>
        <taxon>Lactobacillales</taxon>
        <taxon>Streptococcaceae</taxon>
        <taxon>Streptococcus</taxon>
    </lineage>
</organism>
<proteinExistence type="predicted"/>
<reference evidence="5 7" key="1">
    <citation type="submission" date="2019-10" db="EMBL/GenBank/DDBJ databases">
        <title>Streptococcis sp, isolated from the respiratory tract of Marmot.</title>
        <authorList>
            <person name="Zhang G."/>
        </authorList>
    </citation>
    <scope>NUCLEOTIDE SEQUENCE [LARGE SCALE GENOMIC DNA]</scope>
    <source>
        <strain evidence="7">zg-70</strain>
        <strain evidence="5">Zg-70</strain>
    </source>
</reference>
<keyword evidence="6" id="KW-1185">Reference proteome</keyword>
<keyword evidence="2" id="KW-0012">Acyltransferase</keyword>
<evidence type="ECO:0000313" key="6">
    <source>
        <dbReference type="Proteomes" id="UP000435060"/>
    </source>
</evidence>
<dbReference type="PANTHER" id="PTHR43877">
    <property type="entry name" value="AMINOALKYLPHOSPHONATE N-ACETYLTRANSFERASE-RELATED-RELATED"/>
    <property type="match status" value="1"/>
</dbReference>
<evidence type="ECO:0000313" key="7">
    <source>
        <dbReference type="Proteomes" id="UP000435423"/>
    </source>
</evidence>
<dbReference type="EMBL" id="WUBJ01000009">
    <property type="protein sequence ID" value="MWV56822.1"/>
    <property type="molecule type" value="Genomic_DNA"/>
</dbReference>
<sequence>MCGKIRLVQPDEVEIWLGFVKQVWTSNPAHLREGFLGQQFPYEFLYWRGGKALAWLSLSIRKEYVEGCTSFPTAYLEGISVLPEVRQQGIARELLAFARQWAKDQGCLQLASDCSLENELSQAFHHRNGFCEVSRTVHYILNVD</sequence>
<keyword evidence="1" id="KW-0808">Transferase</keyword>
<dbReference type="Proteomes" id="UP000435060">
    <property type="component" value="Unassembled WGS sequence"/>
</dbReference>
<accession>A0A6I4RUG3</accession>
<dbReference type="EMBL" id="WLCG01000010">
    <property type="protein sequence ID" value="MTB64835.1"/>
    <property type="molecule type" value="Genomic_DNA"/>
</dbReference>
<reference evidence="4 6" key="2">
    <citation type="submission" date="2019-11" db="EMBL/GenBank/DDBJ databases">
        <title>Streptococcis sp. isolated from the respiratory tract of Marmot.</title>
        <authorList>
            <person name="Zhang G."/>
        </authorList>
    </citation>
    <scope>NUCLEOTIDE SEQUENCE [LARGE SCALE GENOMIC DNA]</scope>
    <source>
        <strain evidence="4">Zg-86</strain>
        <strain evidence="6">zg-86</strain>
    </source>
</reference>
<evidence type="ECO:0000259" key="3">
    <source>
        <dbReference type="PROSITE" id="PS51186"/>
    </source>
</evidence>
<dbReference type="PROSITE" id="PS51186">
    <property type="entry name" value="GNAT"/>
    <property type="match status" value="1"/>
</dbReference>
<evidence type="ECO:0000256" key="1">
    <source>
        <dbReference type="ARBA" id="ARBA00022679"/>
    </source>
</evidence>